<dbReference type="PANTHER" id="PTHR43649:SF12">
    <property type="entry name" value="DIACETYLCHITOBIOSE BINDING PROTEIN DASA"/>
    <property type="match status" value="1"/>
</dbReference>
<dbReference type="PROSITE" id="PS51257">
    <property type="entry name" value="PROKAR_LIPOPROTEIN"/>
    <property type="match status" value="1"/>
</dbReference>
<name>A0A3D4S623_9ENTE</name>
<dbReference type="Proteomes" id="UP000262195">
    <property type="component" value="Unassembled WGS sequence"/>
</dbReference>
<reference evidence="4 5" key="1">
    <citation type="journal article" date="2018" name="Nat. Biotechnol.">
        <title>A standardized bacterial taxonomy based on genome phylogeny substantially revises the tree of life.</title>
        <authorList>
            <person name="Parks D.H."/>
            <person name="Chuvochina M."/>
            <person name="Waite D.W."/>
            <person name="Rinke C."/>
            <person name="Skarshewski A."/>
            <person name="Chaumeil P.A."/>
            <person name="Hugenholtz P."/>
        </authorList>
    </citation>
    <scope>NUCLEOTIDE SEQUENCE [LARGE SCALE GENOMIC DNA]</scope>
    <source>
        <strain evidence="4">UBA11306</strain>
    </source>
</reference>
<dbReference type="Gene3D" id="3.40.190.10">
    <property type="entry name" value="Periplasmic binding protein-like II"/>
    <property type="match status" value="2"/>
</dbReference>
<protein>
    <submittedName>
        <fullName evidence="4">Carbohydrate ABC transporter substrate-binding protein</fullName>
    </submittedName>
</protein>
<dbReference type="InterPro" id="IPR050490">
    <property type="entry name" value="Bact_solute-bd_prot1"/>
</dbReference>
<comment type="caution">
    <text evidence="4">The sequence shown here is derived from an EMBL/GenBank/DDBJ whole genome shotgun (WGS) entry which is preliminary data.</text>
</comment>
<evidence type="ECO:0000313" key="4">
    <source>
        <dbReference type="EMBL" id="HCS93391.1"/>
    </source>
</evidence>
<evidence type="ECO:0000256" key="3">
    <source>
        <dbReference type="ARBA" id="ARBA00022729"/>
    </source>
</evidence>
<dbReference type="EMBL" id="DQHO01000013">
    <property type="protein sequence ID" value="HCS93391.1"/>
    <property type="molecule type" value="Genomic_DNA"/>
</dbReference>
<sequence length="431" mass="48640">MIETKGKGLYFTMLIFLATLLLVGCQSQDDEVTIELFNQKPEITQQLKDVANAFSKEYGDVRINVTTVGNGNGAAALQAKFISGDEPDMMMLGNLPDINHYSEYLYDMTDSSVKDVMIPKLLEGATVDGRLLGIPMSIEGFGFMYNKSIFSKAGIDPEGIETYQDFVAAVESLDQQKEELGLDAVFGFSGADENITNHFSGNFTASEFNNNIIDAFEAKTIDWKNGERMKMYADLINKYNVQPLITLDYSQSVETLFVNDRVAMIHQGNWIVPTLNGLDPEFVKDKLGILPVFGDTDDEAKFVAGAPWYFTINKNSDQKVIEASEAFLSFLFDSETGLDHLVNKFNFVPPTKDFDANRIQDEPSQVLYEALMDEKNNDMTYKQAPYGYLKSSLHPEFQKYLSNRISWEEFEKNTKIDFESLRQVQNDHPSD</sequence>
<evidence type="ECO:0000256" key="1">
    <source>
        <dbReference type="ARBA" id="ARBA00008520"/>
    </source>
</evidence>
<dbReference type="Pfam" id="PF01547">
    <property type="entry name" value="SBP_bac_1"/>
    <property type="match status" value="1"/>
</dbReference>
<dbReference type="PANTHER" id="PTHR43649">
    <property type="entry name" value="ARABINOSE-BINDING PROTEIN-RELATED"/>
    <property type="match status" value="1"/>
</dbReference>
<dbReference type="InterPro" id="IPR006061">
    <property type="entry name" value="SBP_1_CS"/>
</dbReference>
<accession>A0A3D4S623</accession>
<organism evidence="4 5">
    <name type="scientific">Bavariicoccus seileri</name>
    <dbReference type="NCBI Taxonomy" id="549685"/>
    <lineage>
        <taxon>Bacteria</taxon>
        <taxon>Bacillati</taxon>
        <taxon>Bacillota</taxon>
        <taxon>Bacilli</taxon>
        <taxon>Lactobacillales</taxon>
        <taxon>Enterococcaceae</taxon>
        <taxon>Bavariicoccus</taxon>
    </lineage>
</organism>
<gene>
    <name evidence="4" type="ORF">DIW15_01615</name>
</gene>
<comment type="similarity">
    <text evidence="1">Belongs to the bacterial solute-binding protein 1 family.</text>
</comment>
<proteinExistence type="inferred from homology"/>
<dbReference type="InterPro" id="IPR006059">
    <property type="entry name" value="SBP"/>
</dbReference>
<evidence type="ECO:0000313" key="5">
    <source>
        <dbReference type="Proteomes" id="UP000262195"/>
    </source>
</evidence>
<keyword evidence="3" id="KW-0732">Signal</keyword>
<keyword evidence="2" id="KW-0813">Transport</keyword>
<dbReference type="PROSITE" id="PS01037">
    <property type="entry name" value="SBP_BACTERIAL_1"/>
    <property type="match status" value="1"/>
</dbReference>
<dbReference type="GO" id="GO:0055085">
    <property type="term" value="P:transmembrane transport"/>
    <property type="evidence" value="ECO:0007669"/>
    <property type="project" value="InterPro"/>
</dbReference>
<evidence type="ECO:0000256" key="2">
    <source>
        <dbReference type="ARBA" id="ARBA00022448"/>
    </source>
</evidence>
<dbReference type="SUPFAM" id="SSF53850">
    <property type="entry name" value="Periplasmic binding protein-like II"/>
    <property type="match status" value="1"/>
</dbReference>
<dbReference type="STRING" id="1121105.GCA_000421665_00049"/>
<dbReference type="AlphaFoldDB" id="A0A3D4S623"/>